<evidence type="ECO:0000256" key="1">
    <source>
        <dbReference type="SAM" id="Phobius"/>
    </source>
</evidence>
<dbReference type="EMBL" id="CP146256">
    <property type="protein sequence ID" value="XAH75926.1"/>
    <property type="molecule type" value="Genomic_DNA"/>
</dbReference>
<reference evidence="2 3" key="1">
    <citation type="submission" date="2024-02" db="EMBL/GenBank/DDBJ databases">
        <title>Bacterial strain from lacustrine sediment.</title>
        <authorList>
            <person name="Petit C."/>
            <person name="Fadhlaoui K."/>
        </authorList>
    </citation>
    <scope>NUCLEOTIDE SEQUENCE [LARGE SCALE GENOMIC DNA]</scope>
    <source>
        <strain evidence="2 3">IPX-CK</strain>
    </source>
</reference>
<feature type="transmembrane region" description="Helical" evidence="1">
    <location>
        <begin position="195"/>
        <end position="218"/>
    </location>
</feature>
<keyword evidence="3" id="KW-1185">Reference proteome</keyword>
<name>A0ABZ3F066_9FIRM</name>
<sequence length="275" mass="31508">MKTLFYNTEFFISTLLGILGLILSIYFYYVGRKFRQISYTSNTTCVSIKNDYSSINNINFMYKDKKLDSISITDLLIWSNGKEVINRLDVAPSSPLTVYVTNQSKLLEYQIIHENELSNNFNLTQSENKIIADFDYLSKNNGIAIRIIHTGTNDDILVGCKLKDGRKTTYVGQRKGVVSWLIQNKYIKKILSKKITSFIFIVFTIFLFPNAFVQSANYANNNYFGIPNDSILMNLDSIVIFVLCATSFVLSLPHIYNLFKTDPPKDLIKCSCCER</sequence>
<dbReference type="Proteomes" id="UP001451571">
    <property type="component" value="Chromosome"/>
</dbReference>
<proteinExistence type="predicted"/>
<keyword evidence="1" id="KW-0812">Transmembrane</keyword>
<gene>
    <name evidence="2" type="ORF">V6984_09265</name>
</gene>
<keyword evidence="1" id="KW-1133">Transmembrane helix</keyword>
<keyword evidence="1" id="KW-0472">Membrane</keyword>
<feature type="transmembrane region" description="Helical" evidence="1">
    <location>
        <begin position="238"/>
        <end position="259"/>
    </location>
</feature>
<protein>
    <submittedName>
        <fullName evidence="2">Uncharacterized protein</fullName>
    </submittedName>
</protein>
<feature type="transmembrane region" description="Helical" evidence="1">
    <location>
        <begin position="12"/>
        <end position="31"/>
    </location>
</feature>
<evidence type="ECO:0000313" key="3">
    <source>
        <dbReference type="Proteomes" id="UP001451571"/>
    </source>
</evidence>
<dbReference type="RefSeq" id="WP_342759502.1">
    <property type="nucleotide sequence ID" value="NZ_CP146256.1"/>
</dbReference>
<organism evidence="2 3">
    <name type="scientific">Kineothrix sedimenti</name>
    <dbReference type="NCBI Taxonomy" id="3123317"/>
    <lineage>
        <taxon>Bacteria</taxon>
        <taxon>Bacillati</taxon>
        <taxon>Bacillota</taxon>
        <taxon>Clostridia</taxon>
        <taxon>Lachnospirales</taxon>
        <taxon>Lachnospiraceae</taxon>
        <taxon>Kineothrix</taxon>
    </lineage>
</organism>
<evidence type="ECO:0000313" key="2">
    <source>
        <dbReference type="EMBL" id="XAH75926.1"/>
    </source>
</evidence>
<accession>A0ABZ3F066</accession>